<gene>
    <name evidence="1" type="ORF">ZT1A5_G8968</name>
</gene>
<dbReference type="SUPFAM" id="SSF52047">
    <property type="entry name" value="RNI-like"/>
    <property type="match status" value="1"/>
</dbReference>
<protein>
    <submittedName>
        <fullName evidence="1">Uncharacterized protein</fullName>
    </submittedName>
</protein>
<dbReference type="Gene3D" id="3.80.10.10">
    <property type="entry name" value="Ribonuclease Inhibitor"/>
    <property type="match status" value="1"/>
</dbReference>
<evidence type="ECO:0000313" key="1">
    <source>
        <dbReference type="EMBL" id="SMY27523.1"/>
    </source>
</evidence>
<dbReference type="EMBL" id="LT882684">
    <property type="protein sequence ID" value="SMY27523.1"/>
    <property type="molecule type" value="Genomic_DNA"/>
</dbReference>
<sequence length="552" mass="61218">MLTSGITSKMSSLALVTTSPLQSTAPSPVKMPLLLLDLPPELIDHLLVIMAADKSDGSSRSAFLALCLTCKTLLRATRPLLYAEVHLDRPTAEGCALTSTRQLARTLCAAPHLGLLIRKITSSPLLESWDQLYDVRDAVHGERDSADLLQFEKVLTSKLHSEADVATLAKAFATGFDEILGFRPDVLVVLMMSTQVESVAVHQVGVYWNSGREGKAVGVPLAMFWARKNLLHLPSDAFSHLTELKIDGLQLCEDYASVPMCKFMSPEGSLRAVPAAMGLSSLQRLEVSGVSWNMSHDKWPLAKGSSSIKSLDLLDCNLNSRTITALIETCSVLHEFSYAARSPRIQMERIGQGPFDYQVGTLALHAALSPHKATLRDLTIINLEDEGRLWDANDEFSLSGFHSLTSLEIDLQLLVGNQGQTNISTAVRSLPSTLRKLVIHVYSVSFPLEIFINELKTLQHRGLDRFEATLPPKDNWGGSTSDRQFFEIVYDHNSRYDPAFERYPVVLNVGDYRSCHRVIFRCRGLQQWSEEEVEALADAFRRRDVSSMEVLP</sequence>
<organism evidence="1 2">
    <name type="scientific">Zymoseptoria tritici ST99CH_1A5</name>
    <dbReference type="NCBI Taxonomy" id="1276529"/>
    <lineage>
        <taxon>Eukaryota</taxon>
        <taxon>Fungi</taxon>
        <taxon>Dikarya</taxon>
        <taxon>Ascomycota</taxon>
        <taxon>Pezizomycotina</taxon>
        <taxon>Dothideomycetes</taxon>
        <taxon>Dothideomycetidae</taxon>
        <taxon>Mycosphaerellales</taxon>
        <taxon>Mycosphaerellaceae</taxon>
        <taxon>Zymoseptoria</taxon>
    </lineage>
</organism>
<proteinExistence type="predicted"/>
<evidence type="ECO:0000313" key="2">
    <source>
        <dbReference type="Proteomes" id="UP000215453"/>
    </source>
</evidence>
<dbReference type="Proteomes" id="UP000215453">
    <property type="component" value="Chromosome 9"/>
</dbReference>
<reference evidence="1 2" key="1">
    <citation type="submission" date="2016-10" db="EMBL/GenBank/DDBJ databases">
        <authorList>
            <person name="Varghese N."/>
        </authorList>
    </citation>
    <scope>NUCLEOTIDE SEQUENCE [LARGE SCALE GENOMIC DNA]</scope>
</reference>
<dbReference type="AlphaFoldDB" id="A0A1Y6LSY0"/>
<accession>A0A1Y6LSY0</accession>
<dbReference type="InterPro" id="IPR032675">
    <property type="entry name" value="LRR_dom_sf"/>
</dbReference>
<name>A0A1Y6LSY0_ZYMTR</name>